<comment type="caution">
    <text evidence="1">The sequence shown here is derived from an EMBL/GenBank/DDBJ whole genome shotgun (WGS) entry which is preliminary data.</text>
</comment>
<reference evidence="1" key="1">
    <citation type="submission" date="2022-02" db="EMBL/GenBank/DDBJ databases">
        <title>Plant Genome Project.</title>
        <authorList>
            <person name="Zhang R.-G."/>
        </authorList>
    </citation>
    <scope>NUCLEOTIDE SEQUENCE</scope>
    <source>
        <strain evidence="1">AT1</strain>
    </source>
</reference>
<evidence type="ECO:0000313" key="2">
    <source>
        <dbReference type="Proteomes" id="UP001062846"/>
    </source>
</evidence>
<accession>A0ACC0Q1T7</accession>
<evidence type="ECO:0000313" key="1">
    <source>
        <dbReference type="EMBL" id="KAI8571239.1"/>
    </source>
</evidence>
<dbReference type="Proteomes" id="UP001062846">
    <property type="component" value="Chromosome 1"/>
</dbReference>
<dbReference type="EMBL" id="CM046388">
    <property type="protein sequence ID" value="KAI8571239.1"/>
    <property type="molecule type" value="Genomic_DNA"/>
</dbReference>
<gene>
    <name evidence="1" type="ORF">RHMOL_Rhmol01G0103900</name>
</gene>
<organism evidence="1 2">
    <name type="scientific">Rhododendron molle</name>
    <name type="common">Chinese azalea</name>
    <name type="synonym">Azalea mollis</name>
    <dbReference type="NCBI Taxonomy" id="49168"/>
    <lineage>
        <taxon>Eukaryota</taxon>
        <taxon>Viridiplantae</taxon>
        <taxon>Streptophyta</taxon>
        <taxon>Embryophyta</taxon>
        <taxon>Tracheophyta</taxon>
        <taxon>Spermatophyta</taxon>
        <taxon>Magnoliopsida</taxon>
        <taxon>eudicotyledons</taxon>
        <taxon>Gunneridae</taxon>
        <taxon>Pentapetalae</taxon>
        <taxon>asterids</taxon>
        <taxon>Ericales</taxon>
        <taxon>Ericaceae</taxon>
        <taxon>Ericoideae</taxon>
        <taxon>Rhodoreae</taxon>
        <taxon>Rhododendron</taxon>
    </lineage>
</organism>
<keyword evidence="2" id="KW-1185">Reference proteome</keyword>
<sequence length="89" mass="10260">MTILPINFVSSNQDISNSEKIETEALGCEASRNWCAMFKSSNFRNPIIIQKYVGWVYVAVDDLLFYVRMEVVETLCNVDVNLWPLLPKK</sequence>
<protein>
    <submittedName>
        <fullName evidence="1">Uncharacterized protein</fullName>
    </submittedName>
</protein>
<proteinExistence type="predicted"/>
<name>A0ACC0Q1T7_RHOML</name>